<dbReference type="STRING" id="225324.SAMN02745126_02162"/>
<keyword evidence="2" id="KW-0689">Ribosomal protein</keyword>
<evidence type="ECO:0000256" key="1">
    <source>
        <dbReference type="SAM" id="Coils"/>
    </source>
</evidence>
<dbReference type="SUPFAM" id="SSF69754">
    <property type="entry name" value="Ribosome binding protein Y (YfiA homologue)"/>
    <property type="match status" value="1"/>
</dbReference>
<evidence type="ECO:0000313" key="3">
    <source>
        <dbReference type="Proteomes" id="UP000190092"/>
    </source>
</evidence>
<dbReference type="InterPro" id="IPR003489">
    <property type="entry name" value="RHF/RaiA"/>
</dbReference>
<dbReference type="EMBL" id="FUWJ01000002">
    <property type="protein sequence ID" value="SJZ75466.1"/>
    <property type="molecule type" value="Genomic_DNA"/>
</dbReference>
<dbReference type="GO" id="GO:0005840">
    <property type="term" value="C:ribosome"/>
    <property type="evidence" value="ECO:0007669"/>
    <property type="project" value="UniProtKB-KW"/>
</dbReference>
<name>A0A1T4N8M8_9HYPH</name>
<dbReference type="Proteomes" id="UP000190092">
    <property type="component" value="Unassembled WGS sequence"/>
</dbReference>
<gene>
    <name evidence="2" type="ORF">SAMN02745126_02162</name>
</gene>
<dbReference type="Gene3D" id="3.30.160.100">
    <property type="entry name" value="Ribosome hibernation promotion factor-like"/>
    <property type="match status" value="1"/>
</dbReference>
<keyword evidence="3" id="KW-1185">Reference proteome</keyword>
<evidence type="ECO:0000313" key="2">
    <source>
        <dbReference type="EMBL" id="SJZ75466.1"/>
    </source>
</evidence>
<feature type="coiled-coil region" evidence="1">
    <location>
        <begin position="96"/>
        <end position="123"/>
    </location>
</feature>
<dbReference type="RefSeq" id="WP_085933878.1">
    <property type="nucleotide sequence ID" value="NZ_FUWJ01000002.1"/>
</dbReference>
<dbReference type="AlphaFoldDB" id="A0A1T4N8M8"/>
<dbReference type="InterPro" id="IPR036567">
    <property type="entry name" value="RHF-like"/>
</dbReference>
<keyword evidence="2" id="KW-0687">Ribonucleoprotein</keyword>
<organism evidence="2 3">
    <name type="scientific">Enhydrobacter aerosaccus</name>
    <dbReference type="NCBI Taxonomy" id="225324"/>
    <lineage>
        <taxon>Bacteria</taxon>
        <taxon>Pseudomonadati</taxon>
        <taxon>Pseudomonadota</taxon>
        <taxon>Alphaproteobacteria</taxon>
        <taxon>Hyphomicrobiales</taxon>
        <taxon>Enhydrobacter</taxon>
    </lineage>
</organism>
<dbReference type="OrthoDB" id="9782252at2"/>
<protein>
    <submittedName>
        <fullName evidence="2">Sigma 54 modulation protein / S30EA ribosomal protein</fullName>
    </submittedName>
</protein>
<keyword evidence="1" id="KW-0175">Coiled coil</keyword>
<sequence>METPLRLTFHGGETSEALSTLIREHVEELERLYGRLTSCNIVVQVPDRHHRVALYAVNLHIVMPGSIDINIDHIPQNDDRFAIPQFAVTDAFRRAKRAIKERAQKLRGDVKTLRERIERTVDQPEG</sequence>
<dbReference type="Pfam" id="PF02482">
    <property type="entry name" value="Ribosomal_S30AE"/>
    <property type="match status" value="1"/>
</dbReference>
<reference evidence="3" key="1">
    <citation type="submission" date="2017-02" db="EMBL/GenBank/DDBJ databases">
        <authorList>
            <person name="Varghese N."/>
            <person name="Submissions S."/>
        </authorList>
    </citation>
    <scope>NUCLEOTIDE SEQUENCE [LARGE SCALE GENOMIC DNA]</scope>
    <source>
        <strain evidence="3">ATCC 27094</strain>
    </source>
</reference>
<proteinExistence type="predicted"/>
<accession>A0A1T4N8M8</accession>